<dbReference type="Proteomes" id="UP001335100">
    <property type="component" value="Unassembled WGS sequence"/>
</dbReference>
<dbReference type="EMBL" id="JAZDQJ010000090">
    <property type="protein sequence ID" value="MEE1937787.1"/>
    <property type="molecule type" value="Genomic_DNA"/>
</dbReference>
<name>A0ABU7I1U3_9PSED</name>
<accession>A0ABU7I1U3</accession>
<comment type="caution">
    <text evidence="1">The sequence shown here is derived from an EMBL/GenBank/DDBJ whole genome shotgun (WGS) entry which is preliminary data.</text>
</comment>
<organism evidence="1 2">
    <name type="scientific">Pseudomonas ulcerans</name>
    <dbReference type="NCBI Taxonomy" id="3115852"/>
    <lineage>
        <taxon>Bacteria</taxon>
        <taxon>Pseudomonadati</taxon>
        <taxon>Pseudomonadota</taxon>
        <taxon>Gammaproteobacteria</taxon>
        <taxon>Pseudomonadales</taxon>
        <taxon>Pseudomonadaceae</taxon>
        <taxon>Pseudomonas</taxon>
    </lineage>
</organism>
<keyword evidence="2" id="KW-1185">Reference proteome</keyword>
<proteinExistence type="predicted"/>
<evidence type="ECO:0000313" key="2">
    <source>
        <dbReference type="Proteomes" id="UP001335100"/>
    </source>
</evidence>
<dbReference type="RefSeq" id="WP_330078420.1">
    <property type="nucleotide sequence ID" value="NZ_JAZDQJ010000090.1"/>
</dbReference>
<gene>
    <name evidence="1" type="ORF">V0R50_31625</name>
</gene>
<protein>
    <recommendedName>
        <fullName evidence="3">Trypsin-like peptidase domain-containing protein</fullName>
    </recommendedName>
</protein>
<reference evidence="1 2" key="1">
    <citation type="submission" date="2024-01" db="EMBL/GenBank/DDBJ databases">
        <title>Unpublished Manusciprt.</title>
        <authorList>
            <person name="Duman M."/>
            <person name="Valdes E.G."/>
            <person name="Ajmi N."/>
            <person name="Altun S."/>
            <person name="Saticioglu I.B."/>
        </authorList>
    </citation>
    <scope>NUCLEOTIDE SEQUENCE [LARGE SCALE GENOMIC DNA]</scope>
    <source>
        <strain evidence="1 2">148P</strain>
    </source>
</reference>
<evidence type="ECO:0008006" key="3">
    <source>
        <dbReference type="Google" id="ProtNLM"/>
    </source>
</evidence>
<dbReference type="SUPFAM" id="SSF50494">
    <property type="entry name" value="Trypsin-like serine proteases"/>
    <property type="match status" value="1"/>
</dbReference>
<sequence>MFAEPPREAIDEIGRNYSKALVPIKDLSSPDHDVVGTGFFARFEGRDYLVTAAHTVLNTGRENCGLILSGEPFSFATRSFHYSWEDDIGVFPVDEVLAEEIEGVLRITVERDLGDFARCAQGVVVMGYPIYFLAGMKTPLLPVSTWLETRGVTFCSEIEDPIIYAFEAKRWVTTDGFSRDNFNPEGMSGGPALAWVNFGSEERPDLQVLFQSVLVEWEMRDGFLVGSANSRLVELMDACLAGTA</sequence>
<evidence type="ECO:0000313" key="1">
    <source>
        <dbReference type="EMBL" id="MEE1937787.1"/>
    </source>
</evidence>
<dbReference type="InterPro" id="IPR009003">
    <property type="entry name" value="Peptidase_S1_PA"/>
</dbReference>